<evidence type="ECO:0000256" key="3">
    <source>
        <dbReference type="ARBA" id="ARBA00022692"/>
    </source>
</evidence>
<comment type="similarity">
    <text evidence="6">Belongs to the TVP38/TMEM64 family.</text>
</comment>
<comment type="subcellular location">
    <subcellularLocation>
        <location evidence="1 6">Cell membrane</location>
        <topology evidence="1 6">Multi-pass membrane protein</topology>
    </subcellularLocation>
</comment>
<evidence type="ECO:0000313" key="8">
    <source>
        <dbReference type="EMBL" id="MFC3929050.1"/>
    </source>
</evidence>
<protein>
    <recommendedName>
        <fullName evidence="6">TVP38/TMEM64 family membrane protein</fullName>
    </recommendedName>
</protein>
<dbReference type="Proteomes" id="UP001595807">
    <property type="component" value="Unassembled WGS sequence"/>
</dbReference>
<sequence length="204" mass="23354">MNNPTGNKRYQRWQKIIHFLGFVSILFTIILIAYLLKGLDIMNKPDALAELIRGHYFLGTIIFFLIQIIQVVIPIIPGGVTTVVGFLAFGPVMGFLLNYIGILIGSILLFWLVRRFGRPFILLFIDEKRLEKFEHKLSNPTYDTFFALSMLSPVSPADIIVMVTGLTKMSYRKFLLIIILCKPLSIFCYGYFWIYGGTLLGKIF</sequence>
<dbReference type="EMBL" id="JBHRZV010000053">
    <property type="protein sequence ID" value="MFC3929050.1"/>
    <property type="molecule type" value="Genomic_DNA"/>
</dbReference>
<organism evidence="8 9">
    <name type="scientific">Streptococcus caprae</name>
    <dbReference type="NCBI Taxonomy" id="1640501"/>
    <lineage>
        <taxon>Bacteria</taxon>
        <taxon>Bacillati</taxon>
        <taxon>Bacillota</taxon>
        <taxon>Bacilli</taxon>
        <taxon>Lactobacillales</taxon>
        <taxon>Streptococcaceae</taxon>
        <taxon>Streptococcus</taxon>
    </lineage>
</organism>
<evidence type="ECO:0000256" key="2">
    <source>
        <dbReference type="ARBA" id="ARBA00022475"/>
    </source>
</evidence>
<evidence type="ECO:0000256" key="4">
    <source>
        <dbReference type="ARBA" id="ARBA00022989"/>
    </source>
</evidence>
<gene>
    <name evidence="8" type="ORF">ACFORF_10865</name>
</gene>
<accession>A0ABV8CZE5</accession>
<keyword evidence="5 6" id="KW-0472">Membrane</keyword>
<evidence type="ECO:0000313" key="9">
    <source>
        <dbReference type="Proteomes" id="UP001595807"/>
    </source>
</evidence>
<dbReference type="InterPro" id="IPR015414">
    <property type="entry name" value="TMEM64"/>
</dbReference>
<feature type="transmembrane region" description="Helical" evidence="6">
    <location>
        <begin position="88"/>
        <end position="113"/>
    </location>
</feature>
<keyword evidence="2 6" id="KW-1003">Cell membrane</keyword>
<name>A0ABV8CZE5_9STRE</name>
<feature type="transmembrane region" description="Helical" evidence="6">
    <location>
        <begin position="16"/>
        <end position="36"/>
    </location>
</feature>
<comment type="caution">
    <text evidence="6">Lacks conserved residue(s) required for the propagation of feature annotation.</text>
</comment>
<keyword evidence="9" id="KW-1185">Reference proteome</keyword>
<comment type="caution">
    <text evidence="8">The sequence shown here is derived from an EMBL/GenBank/DDBJ whole genome shotgun (WGS) entry which is preliminary data.</text>
</comment>
<dbReference type="Pfam" id="PF09335">
    <property type="entry name" value="VTT_dom"/>
    <property type="match status" value="1"/>
</dbReference>
<evidence type="ECO:0000256" key="6">
    <source>
        <dbReference type="RuleBase" id="RU366058"/>
    </source>
</evidence>
<dbReference type="RefSeq" id="WP_380428124.1">
    <property type="nucleotide sequence ID" value="NZ_JBHRZV010000053.1"/>
</dbReference>
<dbReference type="InterPro" id="IPR032816">
    <property type="entry name" value="VTT_dom"/>
</dbReference>
<feature type="domain" description="VTT" evidence="7">
    <location>
        <begin position="76"/>
        <end position="192"/>
    </location>
</feature>
<feature type="transmembrane region" description="Helical" evidence="6">
    <location>
        <begin position="56"/>
        <end position="76"/>
    </location>
</feature>
<evidence type="ECO:0000256" key="1">
    <source>
        <dbReference type="ARBA" id="ARBA00004651"/>
    </source>
</evidence>
<keyword evidence="3 6" id="KW-0812">Transmembrane</keyword>
<evidence type="ECO:0000256" key="5">
    <source>
        <dbReference type="ARBA" id="ARBA00023136"/>
    </source>
</evidence>
<proteinExistence type="inferred from homology"/>
<reference evidence="9" key="1">
    <citation type="journal article" date="2019" name="Int. J. Syst. Evol. Microbiol.">
        <title>The Global Catalogue of Microorganisms (GCM) 10K type strain sequencing project: providing services to taxonomists for standard genome sequencing and annotation.</title>
        <authorList>
            <consortium name="The Broad Institute Genomics Platform"/>
            <consortium name="The Broad Institute Genome Sequencing Center for Infectious Disease"/>
            <person name="Wu L."/>
            <person name="Ma J."/>
        </authorList>
    </citation>
    <scope>NUCLEOTIDE SEQUENCE [LARGE SCALE GENOMIC DNA]</scope>
    <source>
        <strain evidence="9">CCUG 67170</strain>
    </source>
</reference>
<feature type="transmembrane region" description="Helical" evidence="6">
    <location>
        <begin position="174"/>
        <end position="194"/>
    </location>
</feature>
<dbReference type="PANTHER" id="PTHR12677:SF49">
    <property type="entry name" value="TVP38_TMEM64 FAMILY MEMBRANE PROTEIN"/>
    <property type="match status" value="1"/>
</dbReference>
<evidence type="ECO:0000259" key="7">
    <source>
        <dbReference type="Pfam" id="PF09335"/>
    </source>
</evidence>
<keyword evidence="4 6" id="KW-1133">Transmembrane helix</keyword>
<dbReference type="PANTHER" id="PTHR12677">
    <property type="entry name" value="GOLGI APPARATUS MEMBRANE PROTEIN TVP38-RELATED"/>
    <property type="match status" value="1"/>
</dbReference>